<accession>A0ABR7UG44</accession>
<keyword evidence="4" id="KW-1185">Reference proteome</keyword>
<dbReference type="SUPFAM" id="SSF53383">
    <property type="entry name" value="PLP-dependent transferases"/>
    <property type="match status" value="1"/>
</dbReference>
<dbReference type="InterPro" id="IPR015422">
    <property type="entry name" value="PyrdxlP-dep_Trfase_small"/>
</dbReference>
<feature type="domain" description="Aminotransferase class V" evidence="2">
    <location>
        <begin position="23"/>
        <end position="386"/>
    </location>
</feature>
<evidence type="ECO:0000256" key="1">
    <source>
        <dbReference type="ARBA" id="ARBA00022898"/>
    </source>
</evidence>
<dbReference type="Pfam" id="PF00266">
    <property type="entry name" value="Aminotran_5"/>
    <property type="match status" value="1"/>
</dbReference>
<dbReference type="InterPro" id="IPR000192">
    <property type="entry name" value="Aminotrans_V_dom"/>
</dbReference>
<dbReference type="GO" id="GO:0008483">
    <property type="term" value="F:transaminase activity"/>
    <property type="evidence" value="ECO:0007669"/>
    <property type="project" value="UniProtKB-KW"/>
</dbReference>
<dbReference type="PANTHER" id="PTHR43586:SF24">
    <property type="entry name" value="BLR4730 PROTEIN"/>
    <property type="match status" value="1"/>
</dbReference>
<dbReference type="InterPro" id="IPR015424">
    <property type="entry name" value="PyrdxlP-dep_Trfase"/>
</dbReference>
<comment type="caution">
    <text evidence="3">The sequence shown here is derived from an EMBL/GenBank/DDBJ whole genome shotgun (WGS) entry which is preliminary data.</text>
</comment>
<gene>
    <name evidence="3" type="ORF">HA482_32240</name>
</gene>
<evidence type="ECO:0000313" key="4">
    <source>
        <dbReference type="Proteomes" id="UP000639516"/>
    </source>
</evidence>
<evidence type="ECO:0000259" key="2">
    <source>
        <dbReference type="Pfam" id="PF00266"/>
    </source>
</evidence>
<evidence type="ECO:0000313" key="3">
    <source>
        <dbReference type="EMBL" id="MBC9982885.1"/>
    </source>
</evidence>
<keyword evidence="1" id="KW-0663">Pyridoxal phosphate</keyword>
<dbReference type="InterPro" id="IPR015421">
    <property type="entry name" value="PyrdxlP-dep_Trfase_major"/>
</dbReference>
<name>A0ABR7UG44_9BRAD</name>
<dbReference type="Gene3D" id="3.40.640.10">
    <property type="entry name" value="Type I PLP-dependent aspartate aminotransferase-like (Major domain)"/>
    <property type="match status" value="1"/>
</dbReference>
<reference evidence="3 4" key="1">
    <citation type="journal article" date="2020" name="Arch. Microbiol.">
        <title>Bradyrhizobium campsiandrae sp. nov., a nitrogen-fixing bacterial strain isolated from a native leguminous tree from the Amazon adapted to flooded conditions.</title>
        <authorList>
            <person name="Cabral Michel D."/>
            <person name="Martins da Costa E."/>
            <person name="Azarias Guimaraes A."/>
            <person name="Soares de Carvalho T."/>
            <person name="Santos de Castro Caputo P."/>
            <person name="Willems A."/>
            <person name="de Souza Moreira F.M."/>
        </authorList>
    </citation>
    <scope>NUCLEOTIDE SEQUENCE [LARGE SCALE GENOMIC DNA]</scope>
    <source>
        <strain evidence="4">INPA 384B</strain>
    </source>
</reference>
<protein>
    <submittedName>
        <fullName evidence="3">Aminotransferase class V-fold PLP-dependent enzyme</fullName>
    </submittedName>
</protein>
<keyword evidence="3" id="KW-0032">Aminotransferase</keyword>
<organism evidence="3 4">
    <name type="scientific">Bradyrhizobium campsiandrae</name>
    <dbReference type="NCBI Taxonomy" id="1729892"/>
    <lineage>
        <taxon>Bacteria</taxon>
        <taxon>Pseudomonadati</taxon>
        <taxon>Pseudomonadota</taxon>
        <taxon>Alphaproteobacteria</taxon>
        <taxon>Hyphomicrobiales</taxon>
        <taxon>Nitrobacteraceae</taxon>
        <taxon>Bradyrhizobium</taxon>
    </lineage>
</organism>
<dbReference type="Proteomes" id="UP000639516">
    <property type="component" value="Unassembled WGS sequence"/>
</dbReference>
<dbReference type="RefSeq" id="WP_210332117.1">
    <property type="nucleotide sequence ID" value="NZ_JAATTO010000057.1"/>
</dbReference>
<dbReference type="PANTHER" id="PTHR43586">
    <property type="entry name" value="CYSTEINE DESULFURASE"/>
    <property type="match status" value="1"/>
</dbReference>
<keyword evidence="3" id="KW-0808">Transferase</keyword>
<dbReference type="EMBL" id="JAATTO010000057">
    <property type="protein sequence ID" value="MBC9982885.1"/>
    <property type="molecule type" value="Genomic_DNA"/>
</dbReference>
<proteinExistence type="predicted"/>
<dbReference type="Gene3D" id="3.90.1150.10">
    <property type="entry name" value="Aspartate Aminotransferase, domain 1"/>
    <property type="match status" value="1"/>
</dbReference>
<sequence length="404" mass="43466">MMISPDPLRRPLGSGDPGAVTHLNAAGAGLMPECVVTAIKAHLDLEARRGAHWAAADASSAIDETRILAGRLTGVAPTHLAFGEQTSRLWALAFAAMPLERGDRILIARNDWGGNILNAVRRAAAIGAELVRLPMTSKGLIDVEQAAALVDERTVAICASAVANSFGLRQPVEALGSIARPDGCLYFVDGAQAVGQFELTLLGTSADILVAPARKWLRGGRGQAMMALSDRALHRLARPIIIDQSAGTWRPDDSFLSRDDARRFEAWEFSAAGRLGLRASLQELDRIGIANVRAHNVETLRRLGAGLRDIPGLTVFEDEDGEAAFLTFQHASLPADIIVAELARRGIAVASVGVDYARWELKARGLQRIVRVAPHIYSSDDDIGRFIEELARLAGRARDDHRPS</sequence>